<dbReference type="InterPro" id="IPR000182">
    <property type="entry name" value="GNAT_dom"/>
</dbReference>
<evidence type="ECO:0000313" key="3">
    <source>
        <dbReference type="Proteomes" id="UP000729357"/>
    </source>
</evidence>
<dbReference type="Pfam" id="PF13673">
    <property type="entry name" value="Acetyltransf_10"/>
    <property type="match status" value="1"/>
</dbReference>
<organism evidence="2 3">
    <name type="scientific">Aureobasidium melanogenum</name>
    <name type="common">Aureobasidium pullulans var. melanogenum</name>
    <dbReference type="NCBI Taxonomy" id="46634"/>
    <lineage>
        <taxon>Eukaryota</taxon>
        <taxon>Fungi</taxon>
        <taxon>Dikarya</taxon>
        <taxon>Ascomycota</taxon>
        <taxon>Pezizomycotina</taxon>
        <taxon>Dothideomycetes</taxon>
        <taxon>Dothideomycetidae</taxon>
        <taxon>Dothideales</taxon>
        <taxon>Saccotheciaceae</taxon>
        <taxon>Aureobasidium</taxon>
    </lineage>
</organism>
<dbReference type="InterPro" id="IPR052523">
    <property type="entry name" value="Trichothecene_AcTrans"/>
</dbReference>
<feature type="domain" description="N-acetyltransferase" evidence="1">
    <location>
        <begin position="105"/>
        <end position="192"/>
    </location>
</feature>
<keyword evidence="3" id="KW-1185">Reference proteome</keyword>
<dbReference type="Proteomes" id="UP000729357">
    <property type="component" value="Unassembled WGS sequence"/>
</dbReference>
<dbReference type="Gene3D" id="3.40.630.30">
    <property type="match status" value="1"/>
</dbReference>
<dbReference type="SUPFAM" id="SSF55729">
    <property type="entry name" value="Acyl-CoA N-acyltransferases (Nat)"/>
    <property type="match status" value="1"/>
</dbReference>
<dbReference type="GO" id="GO:0016747">
    <property type="term" value="F:acyltransferase activity, transferring groups other than amino-acyl groups"/>
    <property type="evidence" value="ECO:0007669"/>
    <property type="project" value="InterPro"/>
</dbReference>
<reference evidence="2" key="2">
    <citation type="submission" date="2021-08" db="EMBL/GenBank/DDBJ databases">
        <authorList>
            <person name="Gostincar C."/>
            <person name="Sun X."/>
            <person name="Song Z."/>
            <person name="Gunde-Cimerman N."/>
        </authorList>
    </citation>
    <scope>NUCLEOTIDE SEQUENCE</scope>
    <source>
        <strain evidence="2">EXF-9298</strain>
    </source>
</reference>
<dbReference type="AlphaFoldDB" id="A0A9P8FZD2"/>
<dbReference type="InterPro" id="IPR016181">
    <property type="entry name" value="Acyl_CoA_acyltransferase"/>
</dbReference>
<feature type="non-terminal residue" evidence="2">
    <location>
        <position position="1"/>
    </location>
</feature>
<comment type="caution">
    <text evidence="2">The sequence shown here is derived from an EMBL/GenBank/DDBJ whole genome shotgun (WGS) entry which is preliminary data.</text>
</comment>
<dbReference type="PANTHER" id="PTHR42791:SF2">
    <property type="entry name" value="N-ACETYLTRANSFERASE DOMAIN-CONTAINING PROTEIN"/>
    <property type="match status" value="1"/>
</dbReference>
<proteinExistence type="predicted"/>
<reference evidence="2" key="1">
    <citation type="journal article" date="2021" name="J Fungi (Basel)">
        <title>Virulence traits and population genomics of the black yeast Aureobasidium melanogenum.</title>
        <authorList>
            <person name="Cernosa A."/>
            <person name="Sun X."/>
            <person name="Gostincar C."/>
            <person name="Fang C."/>
            <person name="Gunde-Cimerman N."/>
            <person name="Song Z."/>
        </authorList>
    </citation>
    <scope>NUCLEOTIDE SEQUENCE</scope>
    <source>
        <strain evidence="2">EXF-9298</strain>
    </source>
</reference>
<protein>
    <submittedName>
        <fullName evidence="2">Acyl-CoA N-acyltransferase</fullName>
    </submittedName>
</protein>
<dbReference type="EMBL" id="JAHFXS010000224">
    <property type="protein sequence ID" value="KAG9987439.1"/>
    <property type="molecule type" value="Genomic_DNA"/>
</dbReference>
<evidence type="ECO:0000313" key="2">
    <source>
        <dbReference type="EMBL" id="KAG9987439.1"/>
    </source>
</evidence>
<gene>
    <name evidence="2" type="ORF">KCU98_g3339</name>
</gene>
<accession>A0A9P8FZD2</accession>
<evidence type="ECO:0000259" key="1">
    <source>
        <dbReference type="Pfam" id="PF13673"/>
    </source>
</evidence>
<sequence length="223" mass="25567">MPLAHENGLILEYARAEDAEAIALLFALSFHDYAYFRRMVPDTTESRSAWAEVFRFACKDPHTICLKVTDEKTGKIISHGRWVKPKKQVEDEQPGHEEDKWSALGQYLDEETADALFGSFAKNRQGMMEERRHHYMELLMTAGEYKGRGAGGMVLEHGTALADAEQVECYIDASPAGRPLYERHGFVFTKQEKLPMDYHYNFRIRKAKAEKKEKNNGKGERCS</sequence>
<name>A0A9P8FZD2_AURME</name>
<dbReference type="PANTHER" id="PTHR42791">
    <property type="entry name" value="GNAT FAMILY ACETYLTRANSFERASE"/>
    <property type="match status" value="1"/>
</dbReference>